<keyword evidence="4 7" id="KW-0812">Transmembrane</keyword>
<dbReference type="EMBL" id="JAMDMH010000034">
    <property type="protein sequence ID" value="MCY9576970.1"/>
    <property type="molecule type" value="Genomic_DNA"/>
</dbReference>
<dbReference type="InterPro" id="IPR020846">
    <property type="entry name" value="MFS_dom"/>
</dbReference>
<sequence length="397" mass="45209">MNKKMSMYFVINNALSELVYHIFIFAIPIYIFMQTQSPLAMSSFRALQLLPNVLLGLFIGLVIDRINKQKVLFFSVFIQFVLFVFLYGLYKMELFSLLNVYVITFVLYSLVLLFDQANYAMIPFVIEREELSKVNSAISMSDTAISLLGPAIAGVIIAIVGMEGMFWIIGLLFIMLFIPVLSLKKADFRKQKVDEPKRQLKEDLFLGFSYLKKENKELLNFTILILLVNIAISFSSAILMYFSLQQLKMNSQSLGLLLSVASIGGIVGSIFFKKINQFFRNGIRTILFCLIILCGSQLVLFFSWHSFTLMIGLFLTNLSVFVLNIFYSTYRHAYTPEHIMGRVTAATSMIMKLSAPLSFISAGILAEAINIKLIFLISALILFLLVMRYSRKHIQPI</sequence>
<evidence type="ECO:0000256" key="2">
    <source>
        <dbReference type="ARBA" id="ARBA00022448"/>
    </source>
</evidence>
<organism evidence="9 10">
    <name type="scientific">Bacillus xiamenensis</name>
    <dbReference type="NCBI Taxonomy" id="1178537"/>
    <lineage>
        <taxon>Bacteria</taxon>
        <taxon>Bacillati</taxon>
        <taxon>Bacillota</taxon>
        <taxon>Bacilli</taxon>
        <taxon>Bacillales</taxon>
        <taxon>Bacillaceae</taxon>
        <taxon>Bacillus</taxon>
    </lineage>
</organism>
<feature type="domain" description="Major facilitator superfamily (MFS) profile" evidence="8">
    <location>
        <begin position="217"/>
        <end position="397"/>
    </location>
</feature>
<feature type="transmembrane region" description="Helical" evidence="7">
    <location>
        <begin position="134"/>
        <end position="159"/>
    </location>
</feature>
<dbReference type="Proteomes" id="UP001527057">
    <property type="component" value="Unassembled WGS sequence"/>
</dbReference>
<comment type="caution">
    <text evidence="9">The sequence shown here is derived from an EMBL/GenBank/DDBJ whole genome shotgun (WGS) entry which is preliminary data.</text>
</comment>
<dbReference type="Pfam" id="PF07690">
    <property type="entry name" value="MFS_1"/>
    <property type="match status" value="1"/>
</dbReference>
<dbReference type="PANTHER" id="PTHR23513:SF6">
    <property type="entry name" value="MAJOR FACILITATOR SUPERFAMILY ASSOCIATED DOMAIN-CONTAINING PROTEIN"/>
    <property type="match status" value="1"/>
</dbReference>
<feature type="transmembrane region" description="Helical" evidence="7">
    <location>
        <begin position="368"/>
        <end position="387"/>
    </location>
</feature>
<evidence type="ECO:0000256" key="4">
    <source>
        <dbReference type="ARBA" id="ARBA00022692"/>
    </source>
</evidence>
<evidence type="ECO:0000256" key="5">
    <source>
        <dbReference type="ARBA" id="ARBA00022989"/>
    </source>
</evidence>
<dbReference type="CDD" id="cd06173">
    <property type="entry name" value="MFS_MefA_like"/>
    <property type="match status" value="1"/>
</dbReference>
<feature type="transmembrane region" description="Helical" evidence="7">
    <location>
        <begin position="254"/>
        <end position="272"/>
    </location>
</feature>
<keyword evidence="3" id="KW-1003">Cell membrane</keyword>
<dbReference type="InterPro" id="IPR036259">
    <property type="entry name" value="MFS_trans_sf"/>
</dbReference>
<dbReference type="PROSITE" id="PS50850">
    <property type="entry name" value="MFS"/>
    <property type="match status" value="1"/>
</dbReference>
<gene>
    <name evidence="9" type="ORF">M5W27_14320</name>
</gene>
<evidence type="ECO:0000256" key="1">
    <source>
        <dbReference type="ARBA" id="ARBA00004651"/>
    </source>
</evidence>
<dbReference type="PANTHER" id="PTHR23513">
    <property type="entry name" value="INTEGRAL MEMBRANE EFFLUX PROTEIN-RELATED"/>
    <property type="match status" value="1"/>
</dbReference>
<accession>A0ABT4F654</accession>
<feature type="transmembrane region" description="Helical" evidence="7">
    <location>
        <begin position="309"/>
        <end position="327"/>
    </location>
</feature>
<evidence type="ECO:0000256" key="6">
    <source>
        <dbReference type="ARBA" id="ARBA00023136"/>
    </source>
</evidence>
<feature type="transmembrane region" description="Helical" evidence="7">
    <location>
        <begin position="284"/>
        <end position="303"/>
    </location>
</feature>
<evidence type="ECO:0000313" key="9">
    <source>
        <dbReference type="EMBL" id="MCY9576970.1"/>
    </source>
</evidence>
<evidence type="ECO:0000313" key="10">
    <source>
        <dbReference type="Proteomes" id="UP001527057"/>
    </source>
</evidence>
<keyword evidence="6 7" id="KW-0472">Membrane</keyword>
<evidence type="ECO:0000256" key="7">
    <source>
        <dbReference type="SAM" id="Phobius"/>
    </source>
</evidence>
<feature type="transmembrane region" description="Helical" evidence="7">
    <location>
        <begin position="165"/>
        <end position="183"/>
    </location>
</feature>
<name>A0ABT4F654_9BACI</name>
<dbReference type="SUPFAM" id="SSF103473">
    <property type="entry name" value="MFS general substrate transporter"/>
    <property type="match status" value="1"/>
</dbReference>
<dbReference type="RefSeq" id="WP_197226297.1">
    <property type="nucleotide sequence ID" value="NZ_JAMDMH010000034.1"/>
</dbReference>
<dbReference type="Gene3D" id="1.20.1250.20">
    <property type="entry name" value="MFS general substrate transporter like domains"/>
    <property type="match status" value="1"/>
</dbReference>
<protein>
    <submittedName>
        <fullName evidence="9">MFS transporter</fullName>
    </submittedName>
</protein>
<comment type="subcellular location">
    <subcellularLocation>
        <location evidence="1">Cell membrane</location>
        <topology evidence="1">Multi-pass membrane protein</topology>
    </subcellularLocation>
</comment>
<keyword evidence="10" id="KW-1185">Reference proteome</keyword>
<proteinExistence type="predicted"/>
<feature type="transmembrane region" description="Helical" evidence="7">
    <location>
        <begin position="96"/>
        <end position="114"/>
    </location>
</feature>
<dbReference type="InterPro" id="IPR011701">
    <property type="entry name" value="MFS"/>
</dbReference>
<feature type="transmembrane region" description="Helical" evidence="7">
    <location>
        <begin position="7"/>
        <end position="33"/>
    </location>
</feature>
<feature type="transmembrane region" description="Helical" evidence="7">
    <location>
        <begin position="339"/>
        <end position="362"/>
    </location>
</feature>
<evidence type="ECO:0000256" key="3">
    <source>
        <dbReference type="ARBA" id="ARBA00022475"/>
    </source>
</evidence>
<feature type="transmembrane region" description="Helical" evidence="7">
    <location>
        <begin position="218"/>
        <end position="242"/>
    </location>
</feature>
<keyword evidence="5 7" id="KW-1133">Transmembrane helix</keyword>
<reference evidence="9 10" key="1">
    <citation type="submission" date="2022-05" db="EMBL/GenBank/DDBJ databases">
        <title>Genome Sequencing of Bee-Associated Microbes.</title>
        <authorList>
            <person name="Dunlap C."/>
        </authorList>
    </citation>
    <scope>NUCLEOTIDE SEQUENCE [LARGE SCALE GENOMIC DNA]</scope>
    <source>
        <strain evidence="9 10">CBP-1093</strain>
    </source>
</reference>
<evidence type="ECO:0000259" key="8">
    <source>
        <dbReference type="PROSITE" id="PS50850"/>
    </source>
</evidence>
<keyword evidence="2" id="KW-0813">Transport</keyword>
<feature type="transmembrane region" description="Helical" evidence="7">
    <location>
        <begin position="45"/>
        <end position="64"/>
    </location>
</feature>
<feature type="transmembrane region" description="Helical" evidence="7">
    <location>
        <begin position="71"/>
        <end position="90"/>
    </location>
</feature>